<gene>
    <name evidence="7" type="ORF">L596_007277</name>
</gene>
<dbReference type="Pfam" id="PF02891">
    <property type="entry name" value="zf-MIZ"/>
    <property type="match status" value="1"/>
</dbReference>
<proteinExistence type="predicted"/>
<evidence type="ECO:0000256" key="2">
    <source>
        <dbReference type="ARBA" id="ARBA00022771"/>
    </source>
</evidence>
<dbReference type="OrthoDB" id="5875376at2759"/>
<evidence type="ECO:0000256" key="5">
    <source>
        <dbReference type="SAM" id="MobiDB-lite"/>
    </source>
</evidence>
<dbReference type="InterPro" id="IPR004181">
    <property type="entry name" value="Znf_MIZ"/>
</dbReference>
<feature type="compositionally biased region" description="Acidic residues" evidence="5">
    <location>
        <begin position="135"/>
        <end position="149"/>
    </location>
</feature>
<dbReference type="AlphaFoldDB" id="A0A4U5P8R3"/>
<dbReference type="GO" id="GO:0061665">
    <property type="term" value="F:SUMO ligase activity"/>
    <property type="evidence" value="ECO:0007669"/>
    <property type="project" value="TreeGrafter"/>
</dbReference>
<accession>A0A4U5P8R3</accession>
<evidence type="ECO:0000313" key="8">
    <source>
        <dbReference type="Proteomes" id="UP000298663"/>
    </source>
</evidence>
<evidence type="ECO:0000256" key="4">
    <source>
        <dbReference type="PROSITE-ProRule" id="PRU00452"/>
    </source>
</evidence>
<dbReference type="GO" id="GO:0000785">
    <property type="term" value="C:chromatin"/>
    <property type="evidence" value="ECO:0007669"/>
    <property type="project" value="TreeGrafter"/>
</dbReference>
<dbReference type="GO" id="GO:0003712">
    <property type="term" value="F:transcription coregulator activity"/>
    <property type="evidence" value="ECO:0007669"/>
    <property type="project" value="TreeGrafter"/>
</dbReference>
<dbReference type="GO" id="GO:0016925">
    <property type="term" value="P:protein sumoylation"/>
    <property type="evidence" value="ECO:0007669"/>
    <property type="project" value="TreeGrafter"/>
</dbReference>
<evidence type="ECO:0000256" key="3">
    <source>
        <dbReference type="ARBA" id="ARBA00022833"/>
    </source>
</evidence>
<dbReference type="Proteomes" id="UP000298663">
    <property type="component" value="Unassembled WGS sequence"/>
</dbReference>
<evidence type="ECO:0000256" key="1">
    <source>
        <dbReference type="ARBA" id="ARBA00022723"/>
    </source>
</evidence>
<sequence length="362" mass="38984">MKISLLCPLGRTRMTMPAKGAECTHLQCFDLDMYLRMNEKRPTWKCAICDKVSTAYKLIIDQYFLDILQRAELSVSDVELLKDGSWRVIKVEAETLSSDDEDIVPCKITSSSTDPTRSSTITSNPSSSSASMLPADDDIIVLDSDDDIDVTPPPPPSASTTQTSDSDRNGTPVLLSPQNVSERSDISIICLDDSDGDVMPIPDTSSPASQMSNMLQMPTESSSVSLGEVSQALSNGHASSAGTPQTLMAALAPLMTQTSNPSTSNHMTSPMFAQSPYGALQPSVPTSFPWTGGAYNGMATSAVVPQVSQGFVQYDYNSFLNGNGRTNLNFDPVAQRNIQDTVAQLLGTISNNTQQSYYDRTS</sequence>
<dbReference type="GO" id="GO:0006357">
    <property type="term" value="P:regulation of transcription by RNA polymerase II"/>
    <property type="evidence" value="ECO:0007669"/>
    <property type="project" value="TreeGrafter"/>
</dbReference>
<feature type="domain" description="SP-RING-type" evidence="6">
    <location>
        <begin position="1"/>
        <end position="77"/>
    </location>
</feature>
<keyword evidence="2 4" id="KW-0863">Zinc-finger</keyword>
<dbReference type="GO" id="GO:0008270">
    <property type="term" value="F:zinc ion binding"/>
    <property type="evidence" value="ECO:0007669"/>
    <property type="project" value="UniProtKB-KW"/>
</dbReference>
<organism evidence="7 8">
    <name type="scientific">Steinernema carpocapsae</name>
    <name type="common">Entomopathogenic nematode</name>
    <dbReference type="NCBI Taxonomy" id="34508"/>
    <lineage>
        <taxon>Eukaryota</taxon>
        <taxon>Metazoa</taxon>
        <taxon>Ecdysozoa</taxon>
        <taxon>Nematoda</taxon>
        <taxon>Chromadorea</taxon>
        <taxon>Rhabditida</taxon>
        <taxon>Tylenchina</taxon>
        <taxon>Panagrolaimomorpha</taxon>
        <taxon>Strongyloidoidea</taxon>
        <taxon>Steinernematidae</taxon>
        <taxon>Steinernema</taxon>
    </lineage>
</organism>
<dbReference type="EMBL" id="AZBU02000002">
    <property type="protein sequence ID" value="TKR92667.1"/>
    <property type="molecule type" value="Genomic_DNA"/>
</dbReference>
<reference evidence="7 8" key="2">
    <citation type="journal article" date="2019" name="G3 (Bethesda)">
        <title>Hybrid Assembly of the Genome of the Entomopathogenic Nematode Steinernema carpocapsae Identifies the X-Chromosome.</title>
        <authorList>
            <person name="Serra L."/>
            <person name="Macchietto M."/>
            <person name="Macias-Munoz A."/>
            <person name="McGill C.J."/>
            <person name="Rodriguez I.M."/>
            <person name="Rodriguez B."/>
            <person name="Murad R."/>
            <person name="Mortazavi A."/>
        </authorList>
    </citation>
    <scope>NUCLEOTIDE SEQUENCE [LARGE SCALE GENOMIC DNA]</scope>
    <source>
        <strain evidence="7 8">ALL</strain>
    </source>
</reference>
<protein>
    <recommendedName>
        <fullName evidence="6">SP-RING-type domain-containing protein</fullName>
    </recommendedName>
</protein>
<comment type="caution">
    <text evidence="7">The sequence shown here is derived from an EMBL/GenBank/DDBJ whole genome shotgun (WGS) entry which is preliminary data.</text>
</comment>
<dbReference type="Gene3D" id="3.30.40.10">
    <property type="entry name" value="Zinc/RING finger domain, C3HC4 (zinc finger)"/>
    <property type="match status" value="1"/>
</dbReference>
<dbReference type="CDD" id="cd16650">
    <property type="entry name" value="SP-RING_PIAS-like"/>
    <property type="match status" value="1"/>
</dbReference>
<name>A0A4U5P8R3_STECR</name>
<dbReference type="PANTHER" id="PTHR10782:SF94">
    <property type="entry name" value="SUPPRESSOR OF VARIEGATION 2-10, ISOFORM I"/>
    <property type="match status" value="1"/>
</dbReference>
<evidence type="ECO:0000259" key="6">
    <source>
        <dbReference type="PROSITE" id="PS51044"/>
    </source>
</evidence>
<dbReference type="STRING" id="34508.A0A4U5P8R3"/>
<keyword evidence="1" id="KW-0479">Metal-binding</keyword>
<dbReference type="InterPro" id="IPR013083">
    <property type="entry name" value="Znf_RING/FYVE/PHD"/>
</dbReference>
<reference evidence="7 8" key="1">
    <citation type="journal article" date="2015" name="Genome Biol.">
        <title>Comparative genomics of Steinernema reveals deeply conserved gene regulatory networks.</title>
        <authorList>
            <person name="Dillman A.R."/>
            <person name="Macchietto M."/>
            <person name="Porter C.F."/>
            <person name="Rogers A."/>
            <person name="Williams B."/>
            <person name="Antoshechkin I."/>
            <person name="Lee M.M."/>
            <person name="Goodwin Z."/>
            <person name="Lu X."/>
            <person name="Lewis E.E."/>
            <person name="Goodrich-Blair H."/>
            <person name="Stock S.P."/>
            <person name="Adams B.J."/>
            <person name="Sternberg P.W."/>
            <person name="Mortazavi A."/>
        </authorList>
    </citation>
    <scope>NUCLEOTIDE SEQUENCE [LARGE SCALE GENOMIC DNA]</scope>
    <source>
        <strain evidence="7 8">ALL</strain>
    </source>
</reference>
<evidence type="ECO:0000313" key="7">
    <source>
        <dbReference type="EMBL" id="TKR92667.1"/>
    </source>
</evidence>
<dbReference type="PANTHER" id="PTHR10782">
    <property type="entry name" value="ZINC FINGER MIZ DOMAIN-CONTAINING PROTEIN"/>
    <property type="match status" value="1"/>
</dbReference>
<keyword evidence="3" id="KW-0862">Zinc</keyword>
<feature type="region of interest" description="Disordered" evidence="5">
    <location>
        <begin position="102"/>
        <end position="179"/>
    </location>
</feature>
<feature type="compositionally biased region" description="Low complexity" evidence="5">
    <location>
        <begin position="109"/>
        <end position="131"/>
    </location>
</feature>
<keyword evidence="8" id="KW-1185">Reference proteome</keyword>
<dbReference type="PROSITE" id="PS51044">
    <property type="entry name" value="ZF_SP_RING"/>
    <property type="match status" value="1"/>
</dbReference>